<dbReference type="Proteomes" id="UP000242175">
    <property type="component" value="Chromosome small"/>
</dbReference>
<accession>A0A220VG76</accession>
<name>A0A220VG76_9GAMM</name>
<proteinExistence type="predicted"/>
<dbReference type="KEGG" id="pmai:CF386_09265"/>
<organism evidence="1 2">
    <name type="scientific">Paraphotobacterium marinum</name>
    <dbReference type="NCBI Taxonomy" id="1755811"/>
    <lineage>
        <taxon>Bacteria</taxon>
        <taxon>Pseudomonadati</taxon>
        <taxon>Pseudomonadota</taxon>
        <taxon>Gammaproteobacteria</taxon>
        <taxon>Vibrionales</taxon>
        <taxon>Vibrionaceae</taxon>
        <taxon>Paraphotobacterium</taxon>
    </lineage>
</organism>
<protein>
    <submittedName>
        <fullName evidence="1">Uncharacterized protein</fullName>
    </submittedName>
</protein>
<dbReference type="EMBL" id="CP022356">
    <property type="protein sequence ID" value="ASK79250.1"/>
    <property type="molecule type" value="Genomic_DNA"/>
</dbReference>
<reference evidence="1 2" key="1">
    <citation type="journal article" date="2016" name="Int. J. Syst. Evol. Microbiol.">
        <title>Paraphotobacterium marinum gen. nov., sp. nov., a member of the family Vibrionaceae, isolated from surface seawater.</title>
        <authorList>
            <person name="Huang Z."/>
            <person name="Dong C."/>
            <person name="Shao Z."/>
        </authorList>
    </citation>
    <scope>NUCLEOTIDE SEQUENCE [LARGE SCALE GENOMIC DNA]</scope>
    <source>
        <strain evidence="1 2">NSCS20N07D</strain>
    </source>
</reference>
<evidence type="ECO:0000313" key="1">
    <source>
        <dbReference type="EMBL" id="ASK79250.1"/>
    </source>
</evidence>
<dbReference type="RefSeq" id="WP_089074158.1">
    <property type="nucleotide sequence ID" value="NZ_CBCSAM010000002.1"/>
</dbReference>
<gene>
    <name evidence="1" type="ORF">CF386_09265</name>
</gene>
<dbReference type="AlphaFoldDB" id="A0A220VG76"/>
<sequence length="64" mass="7763">MPNLQNIQTKLYQIEIVYYDAWRSNECIILNRFEMLATFPDITSWNDGVYKGYYCSYLVRKVRN</sequence>
<evidence type="ECO:0000313" key="2">
    <source>
        <dbReference type="Proteomes" id="UP000242175"/>
    </source>
</evidence>
<keyword evidence="2" id="KW-1185">Reference proteome</keyword>